<dbReference type="AlphaFoldDB" id="X1S4V6"/>
<accession>X1S4V6</accession>
<dbReference type="EMBL" id="BARW01003734">
    <property type="protein sequence ID" value="GAI70450.1"/>
    <property type="molecule type" value="Genomic_DNA"/>
</dbReference>
<organism evidence="2">
    <name type="scientific">marine sediment metagenome</name>
    <dbReference type="NCBI Taxonomy" id="412755"/>
    <lineage>
        <taxon>unclassified sequences</taxon>
        <taxon>metagenomes</taxon>
        <taxon>ecological metagenomes</taxon>
    </lineage>
</organism>
<evidence type="ECO:0000256" key="1">
    <source>
        <dbReference type="SAM" id="MobiDB-lite"/>
    </source>
</evidence>
<evidence type="ECO:0000313" key="2">
    <source>
        <dbReference type="EMBL" id="GAI70450.1"/>
    </source>
</evidence>
<name>X1S4V6_9ZZZZ</name>
<gene>
    <name evidence="2" type="ORF">S12H4_09278</name>
</gene>
<proteinExistence type="predicted"/>
<protein>
    <submittedName>
        <fullName evidence="2">Uncharacterized protein</fullName>
    </submittedName>
</protein>
<feature type="region of interest" description="Disordered" evidence="1">
    <location>
        <begin position="76"/>
        <end position="108"/>
    </location>
</feature>
<feature type="region of interest" description="Disordered" evidence="1">
    <location>
        <begin position="24"/>
        <end position="47"/>
    </location>
</feature>
<reference evidence="2" key="1">
    <citation type="journal article" date="2014" name="Front. Microbiol.">
        <title>High frequency of phylogenetically diverse reductive dehalogenase-homologous genes in deep subseafloor sedimentary metagenomes.</title>
        <authorList>
            <person name="Kawai M."/>
            <person name="Futagami T."/>
            <person name="Toyoda A."/>
            <person name="Takaki Y."/>
            <person name="Nishi S."/>
            <person name="Hori S."/>
            <person name="Arai W."/>
            <person name="Tsubouchi T."/>
            <person name="Morono Y."/>
            <person name="Uchiyama I."/>
            <person name="Ito T."/>
            <person name="Fujiyama A."/>
            <person name="Inagaki F."/>
            <person name="Takami H."/>
        </authorList>
    </citation>
    <scope>NUCLEOTIDE SEQUENCE</scope>
    <source>
        <strain evidence="2">Expedition CK06-06</strain>
    </source>
</reference>
<sequence length="108" mass="11602">MQDLDDAVKTINRFTDMYIKATGAMKKHERATGGGKSMRGMGNDPITSMLMGSIDNIMEKKMGEIADKRLGTMGIGDAGGDVAEDDLKEAEAGLKGNGEEEEEEEEEG</sequence>
<comment type="caution">
    <text evidence="2">The sequence shown here is derived from an EMBL/GenBank/DDBJ whole genome shotgun (WGS) entry which is preliminary data.</text>
</comment>
<feature type="compositionally biased region" description="Acidic residues" evidence="1">
    <location>
        <begin position="99"/>
        <end position="108"/>
    </location>
</feature>